<evidence type="ECO:0000313" key="4">
    <source>
        <dbReference type="EMBL" id="WZW99936.1"/>
    </source>
</evidence>
<dbReference type="PROSITE" id="PS51462">
    <property type="entry name" value="NUDIX"/>
    <property type="match status" value="1"/>
</dbReference>
<feature type="domain" description="Nudix hydrolase" evidence="3">
    <location>
        <begin position="53"/>
        <end position="189"/>
    </location>
</feature>
<name>A0ABZ3CBF5_9ACTN</name>
<reference evidence="4 5" key="1">
    <citation type="journal article" date="2023" name="Environ Microbiome">
        <title>A coral-associated actinobacterium mitigates coral bleaching under heat stress.</title>
        <authorList>
            <person name="Li J."/>
            <person name="Zou Y."/>
            <person name="Li Q."/>
            <person name="Zhang J."/>
            <person name="Bourne D.G."/>
            <person name="Lyu Y."/>
            <person name="Liu C."/>
            <person name="Zhang S."/>
        </authorList>
    </citation>
    <scope>NUCLEOTIDE SEQUENCE [LARGE SCALE GENOMIC DNA]</scope>
    <source>
        <strain evidence="4 5">SCSIO 13291</strain>
    </source>
</reference>
<proteinExistence type="predicted"/>
<gene>
    <name evidence="4" type="ORF">PCC79_07055</name>
</gene>
<dbReference type="Gene3D" id="3.90.79.10">
    <property type="entry name" value="Nucleoside Triphosphate Pyrophosphohydrolase"/>
    <property type="match status" value="1"/>
</dbReference>
<organism evidence="4 5">
    <name type="scientific">Propioniciclava soli</name>
    <dbReference type="NCBI Taxonomy" id="2775081"/>
    <lineage>
        <taxon>Bacteria</taxon>
        <taxon>Bacillati</taxon>
        <taxon>Actinomycetota</taxon>
        <taxon>Actinomycetes</taxon>
        <taxon>Propionibacteriales</taxon>
        <taxon>Propionibacteriaceae</taxon>
        <taxon>Propioniciclava</taxon>
    </lineage>
</organism>
<dbReference type="SUPFAM" id="SSF55811">
    <property type="entry name" value="Nudix"/>
    <property type="match status" value="1"/>
</dbReference>
<dbReference type="PANTHER" id="PTHR11839:SF31">
    <property type="entry name" value="ADP-RIBOSE PYROPHOSPHATASE"/>
    <property type="match status" value="1"/>
</dbReference>
<dbReference type="Pfam" id="PF00293">
    <property type="entry name" value="NUDIX"/>
    <property type="match status" value="1"/>
</dbReference>
<dbReference type="InterPro" id="IPR000086">
    <property type="entry name" value="NUDIX_hydrolase_dom"/>
</dbReference>
<accession>A0ABZ3CBF5</accession>
<dbReference type="Proteomes" id="UP001434337">
    <property type="component" value="Chromosome"/>
</dbReference>
<keyword evidence="1 4" id="KW-0378">Hydrolase</keyword>
<evidence type="ECO:0000259" key="3">
    <source>
        <dbReference type="PROSITE" id="PS51462"/>
    </source>
</evidence>
<evidence type="ECO:0000256" key="1">
    <source>
        <dbReference type="ARBA" id="ARBA00022801"/>
    </source>
</evidence>
<evidence type="ECO:0000313" key="5">
    <source>
        <dbReference type="Proteomes" id="UP001434337"/>
    </source>
</evidence>
<sequence length="234" mass="25407">MNTPRVLPRDAVRDEPLDWPVVGHELLGGGLVSDFVRDTVETPAGSTMRRDYLLHPGAVGIIALDADERVVVVRQYRQPVGFRLVEPPAGLLDADDASWVGAAQRELAEEVELAAADWRVLVDQFNSPGCCQESLRIYLARDLTPVQRPDGFTVEDEEADMDVCLVALDDLVDAVLAGAVQNPTLVAGVLATHVALRSGRLDALRPADAPWPARDVKASRDAQIRAHGGQTRPR</sequence>
<dbReference type="PANTHER" id="PTHR11839">
    <property type="entry name" value="UDP/ADP-SUGAR PYROPHOSPHATASE"/>
    <property type="match status" value="1"/>
</dbReference>
<dbReference type="EMBL" id="CP115965">
    <property type="protein sequence ID" value="WZW99936.1"/>
    <property type="molecule type" value="Genomic_DNA"/>
</dbReference>
<keyword evidence="5" id="KW-1185">Reference proteome</keyword>
<feature type="region of interest" description="Disordered" evidence="2">
    <location>
        <begin position="212"/>
        <end position="234"/>
    </location>
</feature>
<feature type="compositionally biased region" description="Basic and acidic residues" evidence="2">
    <location>
        <begin position="214"/>
        <end position="224"/>
    </location>
</feature>
<dbReference type="RefSeq" id="WP_232548140.1">
    <property type="nucleotide sequence ID" value="NZ_CP115965.1"/>
</dbReference>
<protein>
    <submittedName>
        <fullName evidence="4">NUDIX hydrolase</fullName>
    </submittedName>
</protein>
<dbReference type="GO" id="GO:0016787">
    <property type="term" value="F:hydrolase activity"/>
    <property type="evidence" value="ECO:0007669"/>
    <property type="project" value="UniProtKB-KW"/>
</dbReference>
<evidence type="ECO:0000256" key="2">
    <source>
        <dbReference type="SAM" id="MobiDB-lite"/>
    </source>
</evidence>
<dbReference type="InterPro" id="IPR015797">
    <property type="entry name" value="NUDIX_hydrolase-like_dom_sf"/>
</dbReference>